<dbReference type="Proteomes" id="UP000634136">
    <property type="component" value="Unassembled WGS sequence"/>
</dbReference>
<comment type="caution">
    <text evidence="2">The sequence shown here is derived from an EMBL/GenBank/DDBJ whole genome shotgun (WGS) entry which is preliminary data.</text>
</comment>
<dbReference type="AlphaFoldDB" id="A0A834SJH2"/>
<evidence type="ECO:0000313" key="2">
    <source>
        <dbReference type="EMBL" id="KAF7805435.1"/>
    </source>
</evidence>
<accession>A0A834SJH2</accession>
<proteinExistence type="predicted"/>
<name>A0A834SJH2_9FABA</name>
<feature type="compositionally biased region" description="Polar residues" evidence="1">
    <location>
        <begin position="19"/>
        <end position="30"/>
    </location>
</feature>
<gene>
    <name evidence="2" type="ORF">G2W53_037596</name>
</gene>
<sequence>MAKLSMNRRDHQLAEMTPPATSNTLPLYNY</sequence>
<keyword evidence="3" id="KW-1185">Reference proteome</keyword>
<feature type="region of interest" description="Disordered" evidence="1">
    <location>
        <begin position="1"/>
        <end position="30"/>
    </location>
</feature>
<dbReference type="EMBL" id="JAAIUW010000012">
    <property type="protein sequence ID" value="KAF7805435.1"/>
    <property type="molecule type" value="Genomic_DNA"/>
</dbReference>
<evidence type="ECO:0000313" key="3">
    <source>
        <dbReference type="Proteomes" id="UP000634136"/>
    </source>
</evidence>
<evidence type="ECO:0000256" key="1">
    <source>
        <dbReference type="SAM" id="MobiDB-lite"/>
    </source>
</evidence>
<protein>
    <submittedName>
        <fullName evidence="2">Uncharacterized protein</fullName>
    </submittedName>
</protein>
<organism evidence="2 3">
    <name type="scientific">Senna tora</name>
    <dbReference type="NCBI Taxonomy" id="362788"/>
    <lineage>
        <taxon>Eukaryota</taxon>
        <taxon>Viridiplantae</taxon>
        <taxon>Streptophyta</taxon>
        <taxon>Embryophyta</taxon>
        <taxon>Tracheophyta</taxon>
        <taxon>Spermatophyta</taxon>
        <taxon>Magnoliopsida</taxon>
        <taxon>eudicotyledons</taxon>
        <taxon>Gunneridae</taxon>
        <taxon>Pentapetalae</taxon>
        <taxon>rosids</taxon>
        <taxon>fabids</taxon>
        <taxon>Fabales</taxon>
        <taxon>Fabaceae</taxon>
        <taxon>Caesalpinioideae</taxon>
        <taxon>Cassia clade</taxon>
        <taxon>Senna</taxon>
    </lineage>
</organism>
<reference evidence="2" key="1">
    <citation type="submission" date="2020-09" db="EMBL/GenBank/DDBJ databases">
        <title>Genome-Enabled Discovery of Anthraquinone Biosynthesis in Senna tora.</title>
        <authorList>
            <person name="Kang S.-H."/>
            <person name="Pandey R.P."/>
            <person name="Lee C.-M."/>
            <person name="Sim J.-S."/>
            <person name="Jeong J.-T."/>
            <person name="Choi B.-S."/>
            <person name="Jung M."/>
            <person name="Ginzburg D."/>
            <person name="Zhao K."/>
            <person name="Won S.Y."/>
            <person name="Oh T.-J."/>
            <person name="Yu Y."/>
            <person name="Kim N.-H."/>
            <person name="Lee O.R."/>
            <person name="Lee T.-H."/>
            <person name="Bashyal P."/>
            <person name="Kim T.-S."/>
            <person name="Lee W.-H."/>
            <person name="Kawkins C."/>
            <person name="Kim C.-K."/>
            <person name="Kim J.S."/>
            <person name="Ahn B.O."/>
            <person name="Rhee S.Y."/>
            <person name="Sohng J.K."/>
        </authorList>
    </citation>
    <scope>NUCLEOTIDE SEQUENCE</scope>
    <source>
        <tissue evidence="2">Leaf</tissue>
    </source>
</reference>